<keyword evidence="2" id="KW-1185">Reference proteome</keyword>
<evidence type="ECO:0000313" key="2">
    <source>
        <dbReference type="Proteomes" id="UP000007110"/>
    </source>
</evidence>
<dbReference type="AlphaFoldDB" id="A0A7M7T406"/>
<dbReference type="EnsemblMetazoa" id="XM_030996365">
    <property type="protein sequence ID" value="XP_030852225"/>
    <property type="gene ID" value="LOC105441142"/>
</dbReference>
<dbReference type="Proteomes" id="UP000007110">
    <property type="component" value="Unassembled WGS sequence"/>
</dbReference>
<proteinExistence type="predicted"/>
<dbReference type="InterPro" id="IPR000686">
    <property type="entry name" value="FANCC"/>
</dbReference>
<accession>A0A7M7T406</accession>
<dbReference type="RefSeq" id="XP_030852225.1">
    <property type="nucleotide sequence ID" value="XM_030996365.1"/>
</dbReference>
<dbReference type="KEGG" id="spu:105441142"/>
<dbReference type="PANTHER" id="PTHR16798:SF0">
    <property type="entry name" value="FANCONI ANEMIA GROUP C PROTEIN"/>
    <property type="match status" value="1"/>
</dbReference>
<dbReference type="OrthoDB" id="10046159at2759"/>
<evidence type="ECO:0000313" key="1">
    <source>
        <dbReference type="EnsemblMetazoa" id="XP_030852225"/>
    </source>
</evidence>
<sequence length="599" mass="67423">MAAFKSCDTLSKENVMYWLKMAEEWASIKMLPNMQNHARSSLAKEISQSNDQLGLFLSSVHSRLSADGISQVLKNHPKLGHLLGRLFSCHHLIAENCEMYSKLLSCVQSLRAHHPQDGMEKKAKDWAESQIRHSASYYHQKNPASDTAESLGYSAFEYNIMSSNKLIESIQRDLDHLIAEQHHYIHSIQDDDISIAELSDMCLPLVRNASSVGLVDRVLLLHPRSADDQVSDLFLERVTQTQACAYNAGQENEFCLTREALTSLWLQYLPALEQEILLLLQAFCQHASNLATADALKLIHSRDLPRACAEHKIIYEAVDSCVQQVLWQTNGSHTVIQFVHLFQVAVNEAIQELKSPQYSVHRLFPQRLCPLVNLLTVDPRDLPQEAHGIHLTSIQVTLKTTIDDPVVSNNPHEMYSVWMTMVKFLQWYHAAVYTLIRGDSGGERSGTADACLGLLIWFHHPLSFGNCASDVKDSVYHLIRDLHSCLKGEVFQRRDLERLFSSLDKQGSITENDLPVKLIMNLVMSAILRATSLSTDNVLDIMDMMCSQGISTSSSSKSKLALLQSHLDIHQTFMVSGVGFKESRPVHVSEAIRTLQDNT</sequence>
<name>A0A7M7T406_STRPU</name>
<dbReference type="InParanoid" id="A0A7M7T406"/>
<reference evidence="1" key="2">
    <citation type="submission" date="2021-01" db="UniProtKB">
        <authorList>
            <consortium name="EnsemblMetazoa"/>
        </authorList>
    </citation>
    <scope>IDENTIFICATION</scope>
</reference>
<dbReference type="CTD" id="2176"/>
<reference evidence="2" key="1">
    <citation type="submission" date="2015-02" db="EMBL/GenBank/DDBJ databases">
        <title>Genome sequencing for Strongylocentrotus purpuratus.</title>
        <authorList>
            <person name="Murali S."/>
            <person name="Liu Y."/>
            <person name="Vee V."/>
            <person name="English A."/>
            <person name="Wang M."/>
            <person name="Skinner E."/>
            <person name="Han Y."/>
            <person name="Muzny D.M."/>
            <person name="Worley K.C."/>
            <person name="Gibbs R.A."/>
        </authorList>
    </citation>
    <scope>NUCLEOTIDE SEQUENCE</scope>
</reference>
<dbReference type="Pfam" id="PF02106">
    <property type="entry name" value="Fanconi_C"/>
    <property type="match status" value="1"/>
</dbReference>
<organism evidence="1 2">
    <name type="scientific">Strongylocentrotus purpuratus</name>
    <name type="common">Purple sea urchin</name>
    <dbReference type="NCBI Taxonomy" id="7668"/>
    <lineage>
        <taxon>Eukaryota</taxon>
        <taxon>Metazoa</taxon>
        <taxon>Echinodermata</taxon>
        <taxon>Eleutherozoa</taxon>
        <taxon>Echinozoa</taxon>
        <taxon>Echinoidea</taxon>
        <taxon>Euechinoidea</taxon>
        <taxon>Echinacea</taxon>
        <taxon>Camarodonta</taxon>
        <taxon>Echinidea</taxon>
        <taxon>Strongylocentrotidae</taxon>
        <taxon>Strongylocentrotus</taxon>
    </lineage>
</organism>
<dbReference type="GO" id="GO:0043240">
    <property type="term" value="C:Fanconi anaemia nuclear complex"/>
    <property type="evidence" value="ECO:0000318"/>
    <property type="project" value="GO_Central"/>
</dbReference>
<dbReference type="GO" id="GO:0034599">
    <property type="term" value="P:cellular response to oxidative stress"/>
    <property type="evidence" value="ECO:0000318"/>
    <property type="project" value="GO_Central"/>
</dbReference>
<dbReference type="OMA" id="RWHHRAS"/>
<dbReference type="GO" id="GO:0036297">
    <property type="term" value="P:interstrand cross-link repair"/>
    <property type="evidence" value="ECO:0007669"/>
    <property type="project" value="InterPro"/>
</dbReference>
<dbReference type="GO" id="GO:0006289">
    <property type="term" value="P:nucleotide-excision repair"/>
    <property type="evidence" value="ECO:0000318"/>
    <property type="project" value="GO_Central"/>
</dbReference>
<protein>
    <submittedName>
        <fullName evidence="1">Uncharacterized protein</fullName>
    </submittedName>
</protein>
<dbReference type="GeneID" id="105441142"/>
<dbReference type="PANTHER" id="PTHR16798">
    <property type="entry name" value="FANCONI ANEMIA GROUP C PROTEIN FANCC"/>
    <property type="match status" value="1"/>
</dbReference>